<keyword evidence="3" id="KW-1185">Reference proteome</keyword>
<protein>
    <recommendedName>
        <fullName evidence="4">DUF937 domain-containing protein</fullName>
    </recommendedName>
</protein>
<evidence type="ECO:0008006" key="4">
    <source>
        <dbReference type="Google" id="ProtNLM"/>
    </source>
</evidence>
<dbReference type="Pfam" id="PF20159">
    <property type="entry name" value="YidB"/>
    <property type="match status" value="1"/>
</dbReference>
<proteinExistence type="predicted"/>
<evidence type="ECO:0000313" key="2">
    <source>
        <dbReference type="EMBL" id="QNT78325.1"/>
    </source>
</evidence>
<feature type="compositionally biased region" description="Low complexity" evidence="1">
    <location>
        <begin position="37"/>
        <end position="54"/>
    </location>
</feature>
<dbReference type="InterPro" id="IPR027405">
    <property type="entry name" value="YidB-like"/>
</dbReference>
<dbReference type="InterPro" id="IPR045372">
    <property type="entry name" value="YidB"/>
</dbReference>
<dbReference type="Proteomes" id="UP000516349">
    <property type="component" value="Chromosome"/>
</dbReference>
<dbReference type="KEGG" id="ebla:JGUZn3_10970"/>
<name>A0A7H1NRB5_9PROT</name>
<feature type="region of interest" description="Disordered" evidence="1">
    <location>
        <begin position="31"/>
        <end position="58"/>
    </location>
</feature>
<evidence type="ECO:0000256" key="1">
    <source>
        <dbReference type="SAM" id="MobiDB-lite"/>
    </source>
</evidence>
<evidence type="ECO:0000313" key="3">
    <source>
        <dbReference type="Proteomes" id="UP000516349"/>
    </source>
</evidence>
<dbReference type="Gene3D" id="1.10.10.690">
    <property type="entry name" value="YidB-like"/>
    <property type="match status" value="1"/>
</dbReference>
<organism evidence="2 3">
    <name type="scientific">Entomobacter blattae</name>
    <dbReference type="NCBI Taxonomy" id="2762277"/>
    <lineage>
        <taxon>Bacteria</taxon>
        <taxon>Pseudomonadati</taxon>
        <taxon>Pseudomonadota</taxon>
        <taxon>Alphaproteobacteria</taxon>
        <taxon>Acetobacterales</taxon>
        <taxon>Acetobacteraceae</taxon>
        <taxon>Entomobacter</taxon>
    </lineage>
</organism>
<dbReference type="RefSeq" id="WP_203414655.1">
    <property type="nucleotide sequence ID" value="NZ_CP060244.1"/>
</dbReference>
<dbReference type="EMBL" id="CP060244">
    <property type="protein sequence ID" value="QNT78325.1"/>
    <property type="molecule type" value="Genomic_DNA"/>
</dbReference>
<accession>A0A7H1NRB5</accession>
<gene>
    <name evidence="2" type="ORF">JGUZn3_10970</name>
</gene>
<reference evidence="2 3" key="1">
    <citation type="submission" date="2020-08" db="EMBL/GenBank/DDBJ databases">
        <title>Complete genome sequence of Entomobacter blattae G55GP.</title>
        <authorList>
            <person name="Poehlein A."/>
            <person name="Guzman J."/>
            <person name="Daniel R."/>
            <person name="Vilcinskas A."/>
        </authorList>
    </citation>
    <scope>NUCLEOTIDE SEQUENCE [LARGE SCALE GENOMIC DNA]</scope>
    <source>
        <strain evidence="2 3">G55GP</strain>
    </source>
</reference>
<dbReference type="SUPFAM" id="SSF140804">
    <property type="entry name" value="YidB-like"/>
    <property type="match status" value="1"/>
</dbReference>
<sequence>MSNFLGDIFNKVTGAASEKVVNAVVGSFLSGERPEGGEASASSSPDSSSPTSSSNGQIDGVQLLLEQAEKAGLGDKVRSWIGSGENLPITADELRQILSSEQVNHFLSKTGIPANILMPAIAFLLPKAVDNHTNAEGYTAPKEGEG</sequence>
<dbReference type="AlphaFoldDB" id="A0A7H1NRB5"/>